<protein>
    <recommendedName>
        <fullName evidence="2">Novel STAND NTPase 1 domain-containing protein</fullName>
    </recommendedName>
</protein>
<proteinExistence type="predicted"/>
<accession>A0ABW4GXP2</accession>
<dbReference type="InterPro" id="IPR049052">
    <property type="entry name" value="nSTAND1"/>
</dbReference>
<evidence type="ECO:0000256" key="1">
    <source>
        <dbReference type="SAM" id="MobiDB-lite"/>
    </source>
</evidence>
<evidence type="ECO:0000313" key="3">
    <source>
        <dbReference type="EMBL" id="MFD1545992.1"/>
    </source>
</evidence>
<evidence type="ECO:0000313" key="4">
    <source>
        <dbReference type="Proteomes" id="UP001597097"/>
    </source>
</evidence>
<feature type="domain" description="Novel STAND NTPase 1" evidence="2">
    <location>
        <begin position="14"/>
        <end position="51"/>
    </location>
</feature>
<dbReference type="Pfam" id="PF20703">
    <property type="entry name" value="nSTAND1"/>
    <property type="match status" value="1"/>
</dbReference>
<feature type="region of interest" description="Disordered" evidence="1">
    <location>
        <begin position="94"/>
        <end position="116"/>
    </location>
</feature>
<keyword evidence="4" id="KW-1185">Reference proteome</keyword>
<dbReference type="RefSeq" id="WP_372455118.1">
    <property type="nucleotide sequence ID" value="NZ_JAHKRM010000039.1"/>
</dbReference>
<name>A0ABW4GXP2_9ACTN</name>
<sequence>MTDGALGDGSVVWVLPLLSVAMVRTWQHRHDRRLTLPGYDRSGGVASAVEDVYNRKLGPTAGSRPTGFAGADPHRCRRAVRAAAREHPCADRPLRASRVRGGPPRRDGLHIGPANGDRFHITRLRQRTRQRTGRIRLDHDGQQRVFPGDGRPSCEARGSGGGRLH</sequence>
<evidence type="ECO:0000259" key="2">
    <source>
        <dbReference type="Pfam" id="PF20703"/>
    </source>
</evidence>
<comment type="caution">
    <text evidence="3">The sequence shown here is derived from an EMBL/GenBank/DDBJ whole genome shotgun (WGS) entry which is preliminary data.</text>
</comment>
<feature type="region of interest" description="Disordered" evidence="1">
    <location>
        <begin position="138"/>
        <end position="165"/>
    </location>
</feature>
<dbReference type="Proteomes" id="UP001597097">
    <property type="component" value="Unassembled WGS sequence"/>
</dbReference>
<gene>
    <name evidence="3" type="ORF">ACFSJ0_53760</name>
</gene>
<dbReference type="EMBL" id="JBHUCM010000053">
    <property type="protein sequence ID" value="MFD1545992.1"/>
    <property type="molecule type" value="Genomic_DNA"/>
</dbReference>
<reference evidence="4" key="1">
    <citation type="journal article" date="2019" name="Int. J. Syst. Evol. Microbiol.">
        <title>The Global Catalogue of Microorganisms (GCM) 10K type strain sequencing project: providing services to taxonomists for standard genome sequencing and annotation.</title>
        <authorList>
            <consortium name="The Broad Institute Genomics Platform"/>
            <consortium name="The Broad Institute Genome Sequencing Center for Infectious Disease"/>
            <person name="Wu L."/>
            <person name="Ma J."/>
        </authorList>
    </citation>
    <scope>NUCLEOTIDE SEQUENCE [LARGE SCALE GENOMIC DNA]</scope>
    <source>
        <strain evidence="4">CGMCC 1.15399</strain>
    </source>
</reference>
<organism evidence="3 4">
    <name type="scientific">Nonomuraea guangzhouensis</name>
    <dbReference type="NCBI Taxonomy" id="1291555"/>
    <lineage>
        <taxon>Bacteria</taxon>
        <taxon>Bacillati</taxon>
        <taxon>Actinomycetota</taxon>
        <taxon>Actinomycetes</taxon>
        <taxon>Streptosporangiales</taxon>
        <taxon>Streptosporangiaceae</taxon>
        <taxon>Nonomuraea</taxon>
    </lineage>
</organism>